<dbReference type="SUPFAM" id="SSF50814">
    <property type="entry name" value="Lipocalins"/>
    <property type="match status" value="1"/>
</dbReference>
<accession>A0A023GA30</accession>
<proteinExistence type="evidence at transcript level"/>
<dbReference type="Gene3D" id="2.40.128.20">
    <property type="match status" value="1"/>
</dbReference>
<feature type="signal peptide" evidence="1">
    <location>
        <begin position="1"/>
        <end position="23"/>
    </location>
</feature>
<dbReference type="EMBL" id="GBBM01004681">
    <property type="protein sequence ID" value="JAC30737.1"/>
    <property type="molecule type" value="mRNA"/>
</dbReference>
<protein>
    <submittedName>
        <fullName evidence="2">Putative lipocalin-5 1</fullName>
    </submittedName>
</protein>
<feature type="chain" id="PRO_5001518452" evidence="1">
    <location>
        <begin position="24"/>
        <end position="178"/>
    </location>
</feature>
<organism evidence="2">
    <name type="scientific">Amblyomma triste</name>
    <name type="common">Neotropical tick</name>
    <dbReference type="NCBI Taxonomy" id="251400"/>
    <lineage>
        <taxon>Eukaryota</taxon>
        <taxon>Metazoa</taxon>
        <taxon>Ecdysozoa</taxon>
        <taxon>Arthropoda</taxon>
        <taxon>Chelicerata</taxon>
        <taxon>Arachnida</taxon>
        <taxon>Acari</taxon>
        <taxon>Parasitiformes</taxon>
        <taxon>Ixodida</taxon>
        <taxon>Ixodoidea</taxon>
        <taxon>Ixodidae</taxon>
        <taxon>Amblyomminae</taxon>
        <taxon>Amblyomma</taxon>
    </lineage>
</organism>
<dbReference type="AlphaFoldDB" id="A0A023GA30"/>
<evidence type="ECO:0000313" key="2">
    <source>
        <dbReference type="EMBL" id="JAC30737.1"/>
    </source>
</evidence>
<dbReference type="InterPro" id="IPR012674">
    <property type="entry name" value="Calycin"/>
</dbReference>
<sequence>MTWIAFLMLFGAFSLQSFCGIEAKSEETVDAFQAAESLPEVVLLAATAEIPCLECVTADLTALDPSQKSVTYTWHMRGPNGQAQMDIPLTFNISKESPDMGVAYINSRNSDTRYQVRGQALYTDYESCLIGKLFFGPLELCIQWVTPEVVSSVPDECAAAMEEECGEGVLLYKEDACK</sequence>
<keyword evidence="1" id="KW-0732">Signal</keyword>
<reference evidence="2" key="1">
    <citation type="submission" date="2014-03" db="EMBL/GenBank/DDBJ databases">
        <title>The sialotranscriptome of Amblyomma triste, Amblyomma parvum and Amblyomma cajennense ticks, uncovered by 454-based RNA-seq.</title>
        <authorList>
            <person name="Garcia G.R."/>
            <person name="Gardinassi L.G."/>
            <person name="Ribeiro J.M."/>
            <person name="Anatriello E."/>
            <person name="Ferreira B.R."/>
            <person name="Moreira H.N."/>
            <person name="Mafra C."/>
            <person name="Olegario M.M."/>
            <person name="Szabo P.J."/>
            <person name="Miranda-Santos I.K."/>
            <person name="Maruyama S.R."/>
        </authorList>
    </citation>
    <scope>NUCLEOTIDE SEQUENCE</scope>
    <source>
        <strain evidence="2">Mato Grasso do Sul</strain>
        <tissue evidence="2">Salivary glands</tissue>
    </source>
</reference>
<name>A0A023GA30_AMBTT</name>
<evidence type="ECO:0000256" key="1">
    <source>
        <dbReference type="SAM" id="SignalP"/>
    </source>
</evidence>